<gene>
    <name evidence="1" type="ORF">OEW28_06200</name>
</gene>
<dbReference type="RefSeq" id="WP_263733834.1">
    <property type="nucleotide sequence ID" value="NZ_JAOWKY010000001.1"/>
</dbReference>
<dbReference type="PANTHER" id="PTHR35841:SF1">
    <property type="entry name" value="PHOSPHONATES-BINDING PERIPLASMIC PROTEIN"/>
    <property type="match status" value="1"/>
</dbReference>
<sequence length="249" mass="26993">MIALLPMYDWDEVREPTDRFWGLIRDGLRAREIDAPDNLTRGMDLWEAWESPDLILGQTCGFPYRTRLHDRVSLIGTPDYGLPDAAPGHYYSQLVVRADEERSTQDLFGQRLAANSTDSQSGWAAPLNHSAMLGIAVNEVILTGAHIESARAVAEGRADIAAVDAVTWRLLEAHRPALAAQLRVLGPTAPATPGLPYISALGRDVVAIGETVDAAVRALAPGDRAALGLAGHVRIGRDAYLNVPVPQRH</sequence>
<dbReference type="Gene3D" id="3.40.190.10">
    <property type="entry name" value="Periplasmic binding protein-like II"/>
    <property type="match status" value="1"/>
</dbReference>
<evidence type="ECO:0000313" key="1">
    <source>
        <dbReference type="EMBL" id="MCV2868217.1"/>
    </source>
</evidence>
<accession>A0ABT2ZAX3</accession>
<keyword evidence="2" id="KW-1185">Reference proteome</keyword>
<dbReference type="SUPFAM" id="SSF53850">
    <property type="entry name" value="Periplasmic binding protein-like II"/>
    <property type="match status" value="1"/>
</dbReference>
<dbReference type="PANTHER" id="PTHR35841">
    <property type="entry name" value="PHOSPHONATES-BINDING PERIPLASMIC PROTEIN"/>
    <property type="match status" value="1"/>
</dbReference>
<protein>
    <submittedName>
        <fullName evidence="1">PhnD/SsuA/transferrin family substrate-binding protein</fullName>
    </submittedName>
</protein>
<reference evidence="1 2" key="1">
    <citation type="submission" date="2022-10" db="EMBL/GenBank/DDBJ databases">
        <title>Defluviimonas sp. nov., isolated from ocean surface water.</title>
        <authorList>
            <person name="He W."/>
            <person name="Wang L."/>
            <person name="Zhang D.-F."/>
        </authorList>
    </citation>
    <scope>NUCLEOTIDE SEQUENCE [LARGE SCALE GENOMIC DNA]</scope>
    <source>
        <strain evidence="1 2">WL0002</strain>
    </source>
</reference>
<dbReference type="Proteomes" id="UP001652542">
    <property type="component" value="Unassembled WGS sequence"/>
</dbReference>
<dbReference type="EMBL" id="JAOWKY010000001">
    <property type="protein sequence ID" value="MCV2868217.1"/>
    <property type="molecule type" value="Genomic_DNA"/>
</dbReference>
<proteinExistence type="predicted"/>
<name>A0ABT2ZAX3_9RHOB</name>
<comment type="caution">
    <text evidence="1">The sequence shown here is derived from an EMBL/GenBank/DDBJ whole genome shotgun (WGS) entry which is preliminary data.</text>
</comment>
<organism evidence="1 2">
    <name type="scientific">Albidovulum marisflavi</name>
    <dbReference type="NCBI Taxonomy" id="2984159"/>
    <lineage>
        <taxon>Bacteria</taxon>
        <taxon>Pseudomonadati</taxon>
        <taxon>Pseudomonadota</taxon>
        <taxon>Alphaproteobacteria</taxon>
        <taxon>Rhodobacterales</taxon>
        <taxon>Paracoccaceae</taxon>
        <taxon>Albidovulum</taxon>
    </lineage>
</organism>
<evidence type="ECO:0000313" key="2">
    <source>
        <dbReference type="Proteomes" id="UP001652542"/>
    </source>
</evidence>
<dbReference type="Pfam" id="PF12974">
    <property type="entry name" value="Phosphonate-bd"/>
    <property type="match status" value="1"/>
</dbReference>